<name>A0ABR0WBF7_REHGL</name>
<keyword evidence="5" id="KW-0342">GTP-binding</keyword>
<evidence type="ECO:0000256" key="5">
    <source>
        <dbReference type="ARBA" id="ARBA00023134"/>
    </source>
</evidence>
<protein>
    <submittedName>
        <fullName evidence="9">Uncharacterized protein</fullName>
    </submittedName>
</protein>
<dbReference type="Pfam" id="PF00071">
    <property type="entry name" value="Ras"/>
    <property type="match status" value="1"/>
</dbReference>
<keyword evidence="3" id="KW-0547">Nucleotide-binding</keyword>
<proteinExistence type="inferred from homology"/>
<evidence type="ECO:0000256" key="8">
    <source>
        <dbReference type="ARBA" id="ARBA00046278"/>
    </source>
</evidence>
<evidence type="ECO:0000313" key="9">
    <source>
        <dbReference type="EMBL" id="KAK6143460.1"/>
    </source>
</evidence>
<comment type="similarity">
    <text evidence="1">Belongs to the small GTPase superfamily. Rab family.</text>
</comment>
<evidence type="ECO:0000256" key="6">
    <source>
        <dbReference type="ARBA" id="ARBA00023288"/>
    </source>
</evidence>
<dbReference type="PANTHER" id="PTHR47981:SF4">
    <property type="entry name" value="RAS-RELATED PROTEIN RABG3F"/>
    <property type="match status" value="1"/>
</dbReference>
<keyword evidence="4" id="KW-0653">Protein transport</keyword>
<evidence type="ECO:0000256" key="7">
    <source>
        <dbReference type="ARBA" id="ARBA00023289"/>
    </source>
</evidence>
<evidence type="ECO:0000256" key="1">
    <source>
        <dbReference type="ARBA" id="ARBA00006270"/>
    </source>
</evidence>
<evidence type="ECO:0000256" key="4">
    <source>
        <dbReference type="ARBA" id="ARBA00022927"/>
    </source>
</evidence>
<keyword evidence="4" id="KW-0813">Transport</keyword>
<comment type="subcellular location">
    <subcellularLocation>
        <location evidence="8">Endomembrane system</location>
        <topology evidence="8">Lipid-anchor</topology>
        <orientation evidence="8">Cytoplasmic side</orientation>
    </subcellularLocation>
</comment>
<keyword evidence="10" id="KW-1185">Reference proteome</keyword>
<dbReference type="SMART" id="SM00175">
    <property type="entry name" value="RAB"/>
    <property type="match status" value="1"/>
</dbReference>
<sequence>MPSRRRALLKVIILGDSGSLATNTKATIGADFLTKEVQFEDRLFTFRYGILLAKKRFQSLGVAFTEVLIICVLVYDVNVMKSFDNLNNWRKEFLIQGSPAVSGFPSESMNQGTSRKASLYSSRHLQLLGLGSKSLRERTVFTILAPMVWVKTIDISSGTRPQLKVCDERILVFRLEIIDVLTPKLDVLAEPLTISHCQILENAGNLIAFYVAIAVSVSNIVYL</sequence>
<dbReference type="PANTHER" id="PTHR47981">
    <property type="entry name" value="RAB FAMILY"/>
    <property type="match status" value="1"/>
</dbReference>
<evidence type="ECO:0000256" key="3">
    <source>
        <dbReference type="ARBA" id="ARBA00022741"/>
    </source>
</evidence>
<dbReference type="Proteomes" id="UP001318860">
    <property type="component" value="Unassembled WGS sequence"/>
</dbReference>
<dbReference type="SUPFAM" id="SSF52540">
    <property type="entry name" value="P-loop containing nucleoside triphosphate hydrolases"/>
    <property type="match status" value="1"/>
</dbReference>
<dbReference type="EMBL" id="JABTTQ020000013">
    <property type="protein sequence ID" value="KAK6143460.1"/>
    <property type="molecule type" value="Genomic_DNA"/>
</dbReference>
<dbReference type="InterPro" id="IPR001806">
    <property type="entry name" value="Small_GTPase"/>
</dbReference>
<keyword evidence="7" id="KW-0636">Prenylation</keyword>
<evidence type="ECO:0000256" key="2">
    <source>
        <dbReference type="ARBA" id="ARBA00022481"/>
    </source>
</evidence>
<organism evidence="9 10">
    <name type="scientific">Rehmannia glutinosa</name>
    <name type="common">Chinese foxglove</name>
    <dbReference type="NCBI Taxonomy" id="99300"/>
    <lineage>
        <taxon>Eukaryota</taxon>
        <taxon>Viridiplantae</taxon>
        <taxon>Streptophyta</taxon>
        <taxon>Embryophyta</taxon>
        <taxon>Tracheophyta</taxon>
        <taxon>Spermatophyta</taxon>
        <taxon>Magnoliopsida</taxon>
        <taxon>eudicotyledons</taxon>
        <taxon>Gunneridae</taxon>
        <taxon>Pentapetalae</taxon>
        <taxon>asterids</taxon>
        <taxon>lamiids</taxon>
        <taxon>Lamiales</taxon>
        <taxon>Orobanchaceae</taxon>
        <taxon>Rehmannieae</taxon>
        <taxon>Rehmannia</taxon>
    </lineage>
</organism>
<evidence type="ECO:0000313" key="10">
    <source>
        <dbReference type="Proteomes" id="UP001318860"/>
    </source>
</evidence>
<keyword evidence="2" id="KW-0488">Methylation</keyword>
<dbReference type="InterPro" id="IPR027417">
    <property type="entry name" value="P-loop_NTPase"/>
</dbReference>
<reference evidence="9 10" key="1">
    <citation type="journal article" date="2021" name="Comput. Struct. Biotechnol. J.">
        <title>De novo genome assembly of the potent medicinal plant Rehmannia glutinosa using nanopore technology.</title>
        <authorList>
            <person name="Ma L."/>
            <person name="Dong C."/>
            <person name="Song C."/>
            <person name="Wang X."/>
            <person name="Zheng X."/>
            <person name="Niu Y."/>
            <person name="Chen S."/>
            <person name="Feng W."/>
        </authorList>
    </citation>
    <scope>NUCLEOTIDE SEQUENCE [LARGE SCALE GENOMIC DNA]</scope>
    <source>
        <strain evidence="9">DH-2019</strain>
    </source>
</reference>
<comment type="caution">
    <text evidence="9">The sequence shown here is derived from an EMBL/GenBank/DDBJ whole genome shotgun (WGS) entry which is preliminary data.</text>
</comment>
<gene>
    <name evidence="9" type="ORF">DH2020_023808</name>
</gene>
<dbReference type="Gene3D" id="3.40.50.300">
    <property type="entry name" value="P-loop containing nucleotide triphosphate hydrolases"/>
    <property type="match status" value="1"/>
</dbReference>
<keyword evidence="6" id="KW-0449">Lipoprotein</keyword>
<accession>A0ABR0WBF7</accession>